<accession>A0A9D1L673</accession>
<dbReference type="PIRSF" id="PIRSF005690">
    <property type="entry name" value="GerBA"/>
    <property type="match status" value="1"/>
</dbReference>
<feature type="transmembrane region" description="Helical" evidence="3">
    <location>
        <begin position="291"/>
        <end position="310"/>
    </location>
</feature>
<feature type="transmembrane region" description="Helical" evidence="3">
    <location>
        <begin position="380"/>
        <end position="398"/>
    </location>
</feature>
<keyword evidence="3" id="KW-1133">Transmembrane helix</keyword>
<proteinExistence type="inferred from homology"/>
<reference evidence="4" key="2">
    <citation type="journal article" date="2021" name="PeerJ">
        <title>Extensive microbial diversity within the chicken gut microbiome revealed by metagenomics and culture.</title>
        <authorList>
            <person name="Gilroy R."/>
            <person name="Ravi A."/>
            <person name="Getino M."/>
            <person name="Pursley I."/>
            <person name="Horton D.L."/>
            <person name="Alikhan N.F."/>
            <person name="Baker D."/>
            <person name="Gharbi K."/>
            <person name="Hall N."/>
            <person name="Watson M."/>
            <person name="Adriaenssens E.M."/>
            <person name="Foster-Nyarko E."/>
            <person name="Jarju S."/>
            <person name="Secka A."/>
            <person name="Antonio M."/>
            <person name="Oren A."/>
            <person name="Chaudhuri R.R."/>
            <person name="La Ragione R."/>
            <person name="Hildebrand F."/>
            <person name="Pallen M.J."/>
        </authorList>
    </citation>
    <scope>NUCLEOTIDE SEQUENCE</scope>
    <source>
        <strain evidence="4">ChiHcec3-6078</strain>
    </source>
</reference>
<comment type="caution">
    <text evidence="4">The sequence shown here is derived from an EMBL/GenBank/DDBJ whole genome shotgun (WGS) entry which is preliminary data.</text>
</comment>
<dbReference type="GO" id="GO:0016020">
    <property type="term" value="C:membrane"/>
    <property type="evidence" value="ECO:0007669"/>
    <property type="project" value="InterPro"/>
</dbReference>
<gene>
    <name evidence="4" type="ORF">IAC50_02965</name>
</gene>
<keyword evidence="2 3" id="KW-0472">Membrane</keyword>
<evidence type="ECO:0000256" key="3">
    <source>
        <dbReference type="SAM" id="Phobius"/>
    </source>
</evidence>
<dbReference type="Pfam" id="PF03323">
    <property type="entry name" value="GerA"/>
    <property type="match status" value="1"/>
</dbReference>
<feature type="transmembrane region" description="Helical" evidence="3">
    <location>
        <begin position="410"/>
        <end position="440"/>
    </location>
</feature>
<dbReference type="Proteomes" id="UP000824090">
    <property type="component" value="Unassembled WGS sequence"/>
</dbReference>
<dbReference type="AlphaFoldDB" id="A0A9D1L673"/>
<dbReference type="EMBL" id="DVMP01000063">
    <property type="protein sequence ID" value="HIU25446.1"/>
    <property type="molecule type" value="Genomic_DNA"/>
</dbReference>
<evidence type="ECO:0000256" key="2">
    <source>
        <dbReference type="ARBA" id="ARBA00023136"/>
    </source>
</evidence>
<evidence type="ECO:0000313" key="4">
    <source>
        <dbReference type="EMBL" id="HIU25446.1"/>
    </source>
</evidence>
<dbReference type="PANTHER" id="PTHR22550:SF9">
    <property type="entry name" value="STAGE V SPORULATION PROTEIN AF"/>
    <property type="match status" value="1"/>
</dbReference>
<reference evidence="4" key="1">
    <citation type="submission" date="2020-10" db="EMBL/GenBank/DDBJ databases">
        <authorList>
            <person name="Gilroy R."/>
        </authorList>
    </citation>
    <scope>NUCLEOTIDE SEQUENCE</scope>
    <source>
        <strain evidence="4">ChiHcec3-6078</strain>
    </source>
</reference>
<evidence type="ECO:0000313" key="5">
    <source>
        <dbReference type="Proteomes" id="UP000824090"/>
    </source>
</evidence>
<dbReference type="InterPro" id="IPR004995">
    <property type="entry name" value="Spore_Ger"/>
</dbReference>
<sequence length="470" mass="52695">MDKTNEKKYEGLLREIKSRVPVGESFDLLERRLSIGGREAAMFFADALVSGSMMQRVIFSLFSLKEDQVDRAKDAEDFIKYNLPFLDSLVVHDIDQAVKFMYSGLVPLVISGYEGIIIIDCRDYPLRGVSEPSKEKSLRGSKDGFVESMMTNIALIRRRIRDNNMIFRIYSIGRVTKSDVSMAYMKGKADTGMVEKLDEALKKLDIKGLTVTEQTLVESLTGKKASRLNPFPRVRYTQRPDVAAAHLEEGKIALIVDNSPTVIMVPAGVFDFVQDVDDYYFPWLTGNYFRFLRIANIAVILFATPVYLLFAEGDIPVHDGLRFFITEEEFAISIFWQFILLEIAIDGLKLASLNTPESLGTSLSVIGALLLGEFSVSSGWFVPQTILCMAVVALASFTQPSIELGYGIKFVRVLMLIGAHSFGWEGMAAAFLISMCVMAATRTVTGNSYLYPLIPWDGEKLKRLIFRTKK</sequence>
<dbReference type="GO" id="GO:0009847">
    <property type="term" value="P:spore germination"/>
    <property type="evidence" value="ECO:0007669"/>
    <property type="project" value="InterPro"/>
</dbReference>
<organism evidence="4 5">
    <name type="scientific">Candidatus Allocopromorpha excrementigallinarum</name>
    <dbReference type="NCBI Taxonomy" id="2840742"/>
    <lineage>
        <taxon>Bacteria</taxon>
        <taxon>Bacillati</taxon>
        <taxon>Bacillota</taxon>
        <taxon>Clostridia</taxon>
        <taxon>Eubacteriales</taxon>
        <taxon>Eubacteriaceae</taxon>
        <taxon>Eubacteriaceae incertae sedis</taxon>
        <taxon>Candidatus Allocopromorpha</taxon>
    </lineage>
</organism>
<keyword evidence="3" id="KW-0812">Transmembrane</keyword>
<comment type="similarity">
    <text evidence="1">Belongs to the GerABKA family.</text>
</comment>
<dbReference type="InterPro" id="IPR050768">
    <property type="entry name" value="UPF0353/GerABKA_families"/>
</dbReference>
<name>A0A9D1L673_9FIRM</name>
<evidence type="ECO:0000256" key="1">
    <source>
        <dbReference type="ARBA" id="ARBA00005278"/>
    </source>
</evidence>
<protein>
    <submittedName>
        <fullName evidence="4">Spore germination protein</fullName>
    </submittedName>
</protein>
<dbReference type="PANTHER" id="PTHR22550">
    <property type="entry name" value="SPORE GERMINATION PROTEIN"/>
    <property type="match status" value="1"/>
</dbReference>
<feature type="transmembrane region" description="Helical" evidence="3">
    <location>
        <begin position="330"/>
        <end position="351"/>
    </location>
</feature>